<protein>
    <recommendedName>
        <fullName evidence="6">Translation initiation factor eIF2B subunit beta</fullName>
    </recommendedName>
    <alternativeName>
        <fullName evidence="7">eIF2B GDP-GTP exchange factor subunit beta</fullName>
    </alternativeName>
</protein>
<comment type="similarity">
    <text evidence="2 9">Belongs to the eIF-2B alpha/beta/delta subunits family.</text>
</comment>
<evidence type="ECO:0000313" key="11">
    <source>
        <dbReference type="Proteomes" id="UP001608902"/>
    </source>
</evidence>
<keyword evidence="3" id="KW-0963">Cytoplasm</keyword>
<dbReference type="InterPro" id="IPR051855">
    <property type="entry name" value="eIF2B_beta_subunit"/>
</dbReference>
<dbReference type="PANTHER" id="PTHR45859:SF1">
    <property type="entry name" value="TRANSLATION INITIATION FACTOR EIF-2B SUBUNIT BETA"/>
    <property type="match status" value="1"/>
</dbReference>
<comment type="caution">
    <text evidence="10">The sequence shown here is derived from an EMBL/GenBank/DDBJ whole genome shotgun (WGS) entry which is preliminary data.</text>
</comment>
<sequence length="357" mass="39837">MPYEIEKYRRKFLNSLRERSFRCSSKEIALSTTLFMREIVGGAQYENFDQLVELLKEERTWLMAAEPSEFVISNVVLSALRMVREESTRRTRGAEDDFNPYDSLKLWNAQSFGEKQESSSSGRKSSSKVPRKAIVAALNEFVTEIETCRGNMCAQAADHICTGDIVITHSLSKSQTLREFFAAARKVHKFQVLCVDEEMDDAETLLSVDVMPAMRHATRVVISAAALLPDGSCIAPSGSLLLCLSAKRHSVPVSVCAAFYKVSPCFLPDVDTINKLDGAAQIVPFSESDRSLSLAHIVNPTFDIIPAQLISLYISHTSAVTPPHVYRLIVEYYHPDDINYVNTLMYSSNETSKAIST</sequence>
<evidence type="ECO:0000256" key="3">
    <source>
        <dbReference type="ARBA" id="ARBA00022490"/>
    </source>
</evidence>
<evidence type="ECO:0000256" key="9">
    <source>
        <dbReference type="RuleBase" id="RU003814"/>
    </source>
</evidence>
<evidence type="ECO:0000256" key="4">
    <source>
        <dbReference type="ARBA" id="ARBA00022540"/>
    </source>
</evidence>
<evidence type="ECO:0000256" key="8">
    <source>
        <dbReference type="ARBA" id="ARBA00046432"/>
    </source>
</evidence>
<comment type="subunit">
    <text evidence="8">Component of the translation initiation factor 2B (eIF2B) complex which is a heterodecamer of two sets of five different subunits: alpha, beta, gamma, delta and epsilon. Subunits alpha, beta and delta comprise a regulatory subcomplex and subunits epsilon and gamma comprise a catalytic subcomplex. Within the complex, the hexameric regulatory complex resides at the center, with the two heterodimeric catalytic subcomplexes bound on opposite sides.</text>
</comment>
<dbReference type="InterPro" id="IPR042529">
    <property type="entry name" value="IF_2B-like_C"/>
</dbReference>
<dbReference type="Pfam" id="PF01008">
    <property type="entry name" value="IF-2B"/>
    <property type="match status" value="2"/>
</dbReference>
<evidence type="ECO:0000256" key="5">
    <source>
        <dbReference type="ARBA" id="ARBA00022917"/>
    </source>
</evidence>
<name>A0ABD6ED31_9BILA</name>
<dbReference type="SUPFAM" id="SSF100950">
    <property type="entry name" value="NagB/RpiA/CoA transferase-like"/>
    <property type="match status" value="1"/>
</dbReference>
<accession>A0ABD6ED31</accession>
<dbReference type="InterPro" id="IPR037171">
    <property type="entry name" value="NagB/RpiA_transferase-like"/>
</dbReference>
<dbReference type="EMBL" id="JBGFUD010000300">
    <property type="protein sequence ID" value="MFH4974220.1"/>
    <property type="molecule type" value="Genomic_DNA"/>
</dbReference>
<dbReference type="PANTHER" id="PTHR45859">
    <property type="entry name" value="TRANSLATION INITIATION FACTOR EIF-2B SUBUNIT BETA"/>
    <property type="match status" value="1"/>
</dbReference>
<gene>
    <name evidence="10" type="ORF">AB6A40_000929</name>
</gene>
<keyword evidence="11" id="KW-1185">Reference proteome</keyword>
<evidence type="ECO:0000313" key="10">
    <source>
        <dbReference type="EMBL" id="MFH4974220.1"/>
    </source>
</evidence>
<organism evidence="10 11">
    <name type="scientific">Gnathostoma spinigerum</name>
    <dbReference type="NCBI Taxonomy" id="75299"/>
    <lineage>
        <taxon>Eukaryota</taxon>
        <taxon>Metazoa</taxon>
        <taxon>Ecdysozoa</taxon>
        <taxon>Nematoda</taxon>
        <taxon>Chromadorea</taxon>
        <taxon>Rhabditida</taxon>
        <taxon>Spirurina</taxon>
        <taxon>Gnathostomatomorpha</taxon>
        <taxon>Gnathostomatoidea</taxon>
        <taxon>Gnathostomatidae</taxon>
        <taxon>Gnathostoma</taxon>
    </lineage>
</organism>
<evidence type="ECO:0000256" key="6">
    <source>
        <dbReference type="ARBA" id="ARBA00044122"/>
    </source>
</evidence>
<comment type="subcellular location">
    <subcellularLocation>
        <location evidence="1">Cytoplasm</location>
        <location evidence="1">Cytosol</location>
    </subcellularLocation>
</comment>
<evidence type="ECO:0000256" key="7">
    <source>
        <dbReference type="ARBA" id="ARBA00044228"/>
    </source>
</evidence>
<dbReference type="AlphaFoldDB" id="A0ABD6ED31"/>
<dbReference type="GO" id="GO:0003743">
    <property type="term" value="F:translation initiation factor activity"/>
    <property type="evidence" value="ECO:0007669"/>
    <property type="project" value="UniProtKB-KW"/>
</dbReference>
<dbReference type="InterPro" id="IPR000649">
    <property type="entry name" value="IF-2B-related"/>
</dbReference>
<proteinExistence type="inferred from homology"/>
<keyword evidence="5" id="KW-0648">Protein biosynthesis</keyword>
<dbReference type="Gene3D" id="3.40.50.10470">
    <property type="entry name" value="Translation initiation factor eif-2b, domain 2"/>
    <property type="match status" value="1"/>
</dbReference>
<keyword evidence="4" id="KW-0396">Initiation factor</keyword>
<dbReference type="GO" id="GO:0005829">
    <property type="term" value="C:cytosol"/>
    <property type="evidence" value="ECO:0007669"/>
    <property type="project" value="UniProtKB-SubCell"/>
</dbReference>
<evidence type="ECO:0000256" key="2">
    <source>
        <dbReference type="ARBA" id="ARBA00007251"/>
    </source>
</evidence>
<evidence type="ECO:0000256" key="1">
    <source>
        <dbReference type="ARBA" id="ARBA00004514"/>
    </source>
</evidence>
<dbReference type="Proteomes" id="UP001608902">
    <property type="component" value="Unassembled WGS sequence"/>
</dbReference>
<reference evidence="10 11" key="1">
    <citation type="submission" date="2024-08" db="EMBL/GenBank/DDBJ databases">
        <title>Gnathostoma spinigerum genome.</title>
        <authorList>
            <person name="Gonzalez-Bertolin B."/>
            <person name="Monzon S."/>
            <person name="Zaballos A."/>
            <person name="Jimenez P."/>
            <person name="Dekumyoy P."/>
            <person name="Varona S."/>
            <person name="Cuesta I."/>
            <person name="Sumanam S."/>
            <person name="Adisakwattana P."/>
            <person name="Gasser R.B."/>
            <person name="Hernandez-Gonzalez A."/>
            <person name="Young N.D."/>
            <person name="Perteguer M.J."/>
        </authorList>
    </citation>
    <scope>NUCLEOTIDE SEQUENCE [LARGE SCALE GENOMIC DNA]</scope>
    <source>
        <strain evidence="10">AL3</strain>
        <tissue evidence="10">Liver</tissue>
    </source>
</reference>